<keyword evidence="3" id="KW-1185">Reference proteome</keyword>
<dbReference type="EMBL" id="WVUK01000057">
    <property type="protein sequence ID" value="KAF7492054.1"/>
    <property type="molecule type" value="Genomic_DNA"/>
</dbReference>
<proteinExistence type="predicted"/>
<protein>
    <submittedName>
        <fullName evidence="1 2">Uncharacterized protein</fullName>
    </submittedName>
</protein>
<reference evidence="2" key="3">
    <citation type="submission" date="2022-06" db="UniProtKB">
        <authorList>
            <consortium name="EnsemblMetazoa"/>
        </authorList>
    </citation>
    <scope>IDENTIFICATION</scope>
</reference>
<reference evidence="3" key="1">
    <citation type="journal article" date="2020" name="PLoS Negl. Trop. Dis.">
        <title>High-quality nuclear genome for Sarcoptes scabiei-A critical resource for a neglected parasite.</title>
        <authorList>
            <person name="Korhonen P.K."/>
            <person name="Gasser R.B."/>
            <person name="Ma G."/>
            <person name="Wang T."/>
            <person name="Stroehlein A.J."/>
            <person name="Young N.D."/>
            <person name="Ang C.S."/>
            <person name="Fernando D.D."/>
            <person name="Lu H.C."/>
            <person name="Taylor S."/>
            <person name="Reynolds S.L."/>
            <person name="Mofiz E."/>
            <person name="Najaraj S.H."/>
            <person name="Gowda H."/>
            <person name="Madugundu A."/>
            <person name="Renuse S."/>
            <person name="Holt D."/>
            <person name="Pandey A."/>
            <person name="Papenfuss A.T."/>
            <person name="Fischer K."/>
        </authorList>
    </citation>
    <scope>NUCLEOTIDE SEQUENCE [LARGE SCALE GENOMIC DNA]</scope>
</reference>
<dbReference type="OrthoDB" id="283575at2759"/>
<name>A0A834R702_SARSC</name>
<evidence type="ECO:0000313" key="3">
    <source>
        <dbReference type="Proteomes" id="UP000070412"/>
    </source>
</evidence>
<reference evidence="1" key="2">
    <citation type="submission" date="2020-01" db="EMBL/GenBank/DDBJ databases">
        <authorList>
            <person name="Korhonen P.K.K."/>
            <person name="Guangxu M.G."/>
            <person name="Wang T.W."/>
            <person name="Stroehlein A.J.S."/>
            <person name="Young N.D."/>
            <person name="Ang C.-S.A."/>
            <person name="Fernando D.W.F."/>
            <person name="Lu H.L."/>
            <person name="Taylor S.T."/>
            <person name="Ehtesham M.E.M."/>
            <person name="Najaraj S.H.N."/>
            <person name="Harsha G.H.G."/>
            <person name="Madugundu A.M."/>
            <person name="Renuse S.R."/>
            <person name="Holt D.H."/>
            <person name="Pandey A.P."/>
            <person name="Papenfuss A.P."/>
            <person name="Gasser R.B.G."/>
            <person name="Fischer K.F."/>
        </authorList>
    </citation>
    <scope>NUCLEOTIDE SEQUENCE</scope>
    <source>
        <strain evidence="1">SSS_KF_BRIS2020</strain>
    </source>
</reference>
<dbReference type="Gene3D" id="2.60.40.3510">
    <property type="match status" value="1"/>
</dbReference>
<sequence length="417" mass="47725">MNNHDGRLQSGLCCDGTKPLQKFGCKNGNKTCKPYWRICIDEIEPDYVPSVTNRINQEAIISKNREQRWISNTLIPNGQLIPLNLSNIFIRNSQRQSIPSIGELRNGSKKISTIQNFFSKIFNVHHSRSSDSDNDDDDDDNDGRVQLFDRNKHIRKMIDKMSPSVCQVGLWSTPILNDSVQFPLKLRRLIRFKSSLSPSSKRMISNRNFILIVEILHRNSRKDSKNFPLISRQINHFNLEANFKNESESFYGGKIYAPISSTAIKLNPTDRRFRFRYRWHLKSLKSSHHRNDNDVDEPNEGQKQFSTIENIGIRPLDTVQMAIKDQIAPNRFAFNTVINTMDIVSVQENVIVDLDGQECSVKIVSLCLVAFTESVIDHSNANVKKDGMVFSVPYLNVAMVVIQKTATAQNRTNVNVN</sequence>
<dbReference type="Proteomes" id="UP000070412">
    <property type="component" value="Unassembled WGS sequence"/>
</dbReference>
<organism evidence="1">
    <name type="scientific">Sarcoptes scabiei</name>
    <name type="common">Itch mite</name>
    <name type="synonym">Acarus scabiei</name>
    <dbReference type="NCBI Taxonomy" id="52283"/>
    <lineage>
        <taxon>Eukaryota</taxon>
        <taxon>Metazoa</taxon>
        <taxon>Ecdysozoa</taxon>
        <taxon>Arthropoda</taxon>
        <taxon>Chelicerata</taxon>
        <taxon>Arachnida</taxon>
        <taxon>Acari</taxon>
        <taxon>Acariformes</taxon>
        <taxon>Sarcoptiformes</taxon>
        <taxon>Astigmata</taxon>
        <taxon>Psoroptidia</taxon>
        <taxon>Sarcoptoidea</taxon>
        <taxon>Sarcoptidae</taxon>
        <taxon>Sarcoptinae</taxon>
        <taxon>Sarcoptes</taxon>
    </lineage>
</organism>
<evidence type="ECO:0000313" key="1">
    <source>
        <dbReference type="EMBL" id="KAF7492054.1"/>
    </source>
</evidence>
<gene>
    <name evidence="1" type="ORF">SSS_2508</name>
</gene>
<accession>A0A834R702</accession>
<dbReference type="AlphaFoldDB" id="A0A834R702"/>
<evidence type="ECO:0000313" key="2">
    <source>
        <dbReference type="EnsemblMetazoa" id="KAF7492054.1"/>
    </source>
</evidence>
<dbReference type="EnsemblMetazoa" id="SSS_2508s_mrna">
    <property type="protein sequence ID" value="KAF7492054.1"/>
    <property type="gene ID" value="SSS_2508"/>
</dbReference>